<proteinExistence type="predicted"/>
<dbReference type="AlphaFoldDB" id="A0A372M944"/>
<accession>A0A372M944</accession>
<gene>
    <name evidence="1" type="ORF">DY218_06485</name>
</gene>
<protein>
    <submittedName>
        <fullName evidence="1">Uncharacterized protein</fullName>
    </submittedName>
</protein>
<evidence type="ECO:0000313" key="2">
    <source>
        <dbReference type="Proteomes" id="UP000263094"/>
    </source>
</evidence>
<sequence length="87" mass="9703">MNAPAPFPYVRWQSTHADERGHFDQAVNPGAAAWFKPSATHLLERNPGYLDILAAHEVPCHQVHSPDPGRVVYEDEVQVVVVPYQSS</sequence>
<keyword evidence="2" id="KW-1185">Reference proteome</keyword>
<dbReference type="EMBL" id="QUAK01000028">
    <property type="protein sequence ID" value="RFU87464.1"/>
    <property type="molecule type" value="Genomic_DNA"/>
</dbReference>
<evidence type="ECO:0000313" key="1">
    <source>
        <dbReference type="EMBL" id="RFU87464.1"/>
    </source>
</evidence>
<dbReference type="Proteomes" id="UP000263094">
    <property type="component" value="Unassembled WGS sequence"/>
</dbReference>
<dbReference type="OrthoDB" id="4546670at2"/>
<organism evidence="1 2">
    <name type="scientific">Streptomyces triticagri</name>
    <dbReference type="NCBI Taxonomy" id="2293568"/>
    <lineage>
        <taxon>Bacteria</taxon>
        <taxon>Bacillati</taxon>
        <taxon>Actinomycetota</taxon>
        <taxon>Actinomycetes</taxon>
        <taxon>Kitasatosporales</taxon>
        <taxon>Streptomycetaceae</taxon>
        <taxon>Streptomyces</taxon>
    </lineage>
</organism>
<reference evidence="1 2" key="1">
    <citation type="submission" date="2018-08" db="EMBL/GenBank/DDBJ databases">
        <title>Isolation, diversity and antifungal activity of Actinobacteria from wheat.</title>
        <authorList>
            <person name="Han C."/>
        </authorList>
    </citation>
    <scope>NUCLEOTIDE SEQUENCE [LARGE SCALE GENOMIC DNA]</scope>
    <source>
        <strain evidence="1 2">NEAU-YY421</strain>
    </source>
</reference>
<name>A0A372M944_9ACTN</name>
<comment type="caution">
    <text evidence="1">The sequence shown here is derived from an EMBL/GenBank/DDBJ whole genome shotgun (WGS) entry which is preliminary data.</text>
</comment>